<keyword evidence="3" id="KW-1185">Reference proteome</keyword>
<feature type="region of interest" description="Disordered" evidence="1">
    <location>
        <begin position="618"/>
        <end position="664"/>
    </location>
</feature>
<dbReference type="Proteomes" id="UP000039865">
    <property type="component" value="Unassembled WGS sequence"/>
</dbReference>
<protein>
    <submittedName>
        <fullName evidence="2">Uncharacterized protein</fullName>
    </submittedName>
</protein>
<feature type="region of interest" description="Disordered" evidence="1">
    <location>
        <begin position="338"/>
        <end position="381"/>
    </location>
</feature>
<feature type="compositionally biased region" description="Basic and acidic residues" evidence="1">
    <location>
        <begin position="618"/>
        <end position="632"/>
    </location>
</feature>
<dbReference type="EMBL" id="CCKQ01014815">
    <property type="protein sequence ID" value="CDW86609.1"/>
    <property type="molecule type" value="Genomic_DNA"/>
</dbReference>
<gene>
    <name evidence="2" type="primary">Contig17710.g18824</name>
    <name evidence="2" type="ORF">STYLEM_15706</name>
</gene>
<feature type="compositionally biased region" description="Polar residues" evidence="1">
    <location>
        <begin position="645"/>
        <end position="663"/>
    </location>
</feature>
<proteinExistence type="predicted"/>
<evidence type="ECO:0000256" key="1">
    <source>
        <dbReference type="SAM" id="MobiDB-lite"/>
    </source>
</evidence>
<reference evidence="2 3" key="1">
    <citation type="submission" date="2014-06" db="EMBL/GenBank/DDBJ databases">
        <authorList>
            <person name="Swart Estienne"/>
        </authorList>
    </citation>
    <scope>NUCLEOTIDE SEQUENCE [LARGE SCALE GENOMIC DNA]</scope>
    <source>
        <strain evidence="2 3">130c</strain>
    </source>
</reference>
<dbReference type="AlphaFoldDB" id="A0A078AWR6"/>
<evidence type="ECO:0000313" key="3">
    <source>
        <dbReference type="Proteomes" id="UP000039865"/>
    </source>
</evidence>
<accession>A0A078AWR6</accession>
<evidence type="ECO:0000313" key="2">
    <source>
        <dbReference type="EMBL" id="CDW86609.1"/>
    </source>
</evidence>
<name>A0A078AWR6_STYLE</name>
<organism evidence="2 3">
    <name type="scientific">Stylonychia lemnae</name>
    <name type="common">Ciliate</name>
    <dbReference type="NCBI Taxonomy" id="5949"/>
    <lineage>
        <taxon>Eukaryota</taxon>
        <taxon>Sar</taxon>
        <taxon>Alveolata</taxon>
        <taxon>Ciliophora</taxon>
        <taxon>Intramacronucleata</taxon>
        <taxon>Spirotrichea</taxon>
        <taxon>Stichotrichia</taxon>
        <taxon>Sporadotrichida</taxon>
        <taxon>Oxytrichidae</taxon>
        <taxon>Stylonychinae</taxon>
        <taxon>Stylonychia</taxon>
    </lineage>
</organism>
<sequence>MLNISVNTNPVRLKANLENPLSSSQSINNTFQLPNISNKTPFKVNHNLNQNVFFNQSMFLQSKYSIANQNQDITINVIKSEETVGEVEVDDFKIRESLIQELETKDKLKLTEKKHLEKLKREQQKMIDERNNPPIIIQKDAYNRSQYAQMMAEQNEYLDQSMSQLTLPILRNQRMPKHKYGFEQEDILIIKEDCRRIQEDAKRMNLLQFREKLDDMLDRSRIQSNLDEETDKFNERKKELNNQMGITPEKIKQRQMQQKQAKGLSSLAELFGSQEKMNTKSMLEAGGGELFINQLIQYIKEKKGFVNKREFNKQKLINLSLKQSNSIDDEFRRSQMMNHSQLRNRSQESDDSQNRQIEQHNTKQSNTNLIKKPKVKSQRSRNQINLTQIHEQSQSLSHHKRSYLADLQFRDNSIQNRYQRDIIDNQVKRLQEEMKLRRSSVQMKVGDIIQQLSKVTLDQNTLDPSIEILNQESSTNIFISDMEQTNASSNYIHNLFKSNERKEFNKDTFNNLLTQLSLQYGYDPNYKTKQEKISLSHRRIKSKKNATMGESQIDFSKEQKGNVADLMKDEKMIERYSKHLNKCFFITSDPFIKKKHTQYLQKVSPRNEETFFKRMSKDNQQRLMRQSEEEKQSQSFIQRYKTNRKQSPSKNNRSSQRNDSADNLDSFRNEQIATDFDNSLDMTPDIEIFDQARGLL</sequence>
<dbReference type="InParanoid" id="A0A078AWR6"/>